<organism evidence="1">
    <name type="scientific">bioreactor metagenome</name>
    <dbReference type="NCBI Taxonomy" id="1076179"/>
    <lineage>
        <taxon>unclassified sequences</taxon>
        <taxon>metagenomes</taxon>
        <taxon>ecological metagenomes</taxon>
    </lineage>
</organism>
<comment type="caution">
    <text evidence="1">The sequence shown here is derived from an EMBL/GenBank/DDBJ whole genome shotgun (WGS) entry which is preliminary data.</text>
</comment>
<dbReference type="AlphaFoldDB" id="A0A645F8X5"/>
<evidence type="ECO:0000313" key="1">
    <source>
        <dbReference type="EMBL" id="MPN10835.1"/>
    </source>
</evidence>
<accession>A0A645F8X5</accession>
<proteinExistence type="predicted"/>
<sequence>MSVKLDTLSNIILGLHYPDNIDDFLLKEGFEWKEDEELVNGIPSSFNIRVKTFGANLSETDVRIEISTDYIKVIITSGTTIIAVVKSDFLITNALKNPGVFFRNYIDALVYARQYL</sequence>
<dbReference type="EMBL" id="VSSQ01057019">
    <property type="protein sequence ID" value="MPN10835.1"/>
    <property type="molecule type" value="Genomic_DNA"/>
</dbReference>
<reference evidence="1" key="1">
    <citation type="submission" date="2019-08" db="EMBL/GenBank/DDBJ databases">
        <authorList>
            <person name="Kucharzyk K."/>
            <person name="Murdoch R.W."/>
            <person name="Higgins S."/>
            <person name="Loffler F."/>
        </authorList>
    </citation>
    <scope>NUCLEOTIDE SEQUENCE</scope>
</reference>
<protein>
    <submittedName>
        <fullName evidence="1">Uncharacterized protein</fullName>
    </submittedName>
</protein>
<gene>
    <name evidence="1" type="ORF">SDC9_158132</name>
</gene>
<name>A0A645F8X5_9ZZZZ</name>